<dbReference type="InterPro" id="IPR017871">
    <property type="entry name" value="ABC_transporter-like_CS"/>
</dbReference>
<keyword evidence="8" id="KW-1185">Reference proteome</keyword>
<keyword evidence="5 7" id="KW-0067">ATP-binding</keyword>
<dbReference type="PANTHER" id="PTHR43776:SF7">
    <property type="entry name" value="D,D-DIPEPTIDE TRANSPORT ATP-BINDING PROTEIN DDPF-RELATED"/>
    <property type="match status" value="1"/>
</dbReference>
<keyword evidence="3" id="KW-0472">Membrane</keyword>
<evidence type="ECO:0000313" key="8">
    <source>
        <dbReference type="Proteomes" id="UP001184230"/>
    </source>
</evidence>
<keyword evidence="4" id="KW-0547">Nucleotide-binding</keyword>
<proteinExistence type="inferred from homology"/>
<dbReference type="RefSeq" id="WP_309905035.1">
    <property type="nucleotide sequence ID" value="NZ_JAVDRF010000010.1"/>
</dbReference>
<dbReference type="GO" id="GO:0005524">
    <property type="term" value="F:ATP binding"/>
    <property type="evidence" value="ECO:0007669"/>
    <property type="project" value="UniProtKB-KW"/>
</dbReference>
<comment type="similarity">
    <text evidence="1">Belongs to the ABC transporter superfamily.</text>
</comment>
<evidence type="ECO:0000256" key="4">
    <source>
        <dbReference type="ARBA" id="ARBA00022741"/>
    </source>
</evidence>
<keyword evidence="2" id="KW-0813">Transport</keyword>
<dbReference type="Pfam" id="PF00005">
    <property type="entry name" value="ABC_tran"/>
    <property type="match status" value="1"/>
</dbReference>
<dbReference type="EMBL" id="JAVDRF010000010">
    <property type="protein sequence ID" value="MDR6538339.1"/>
    <property type="molecule type" value="Genomic_DNA"/>
</dbReference>
<feature type="domain" description="ABC transporter" evidence="6">
    <location>
        <begin position="9"/>
        <end position="253"/>
    </location>
</feature>
<dbReference type="SUPFAM" id="SSF52540">
    <property type="entry name" value="P-loop containing nucleoside triphosphate hydrolases"/>
    <property type="match status" value="1"/>
</dbReference>
<reference evidence="7 8" key="1">
    <citation type="submission" date="2023-07" db="EMBL/GenBank/DDBJ databases">
        <title>Sorghum-associated microbial communities from plants grown in Nebraska, USA.</title>
        <authorList>
            <person name="Schachtman D."/>
        </authorList>
    </citation>
    <scope>NUCLEOTIDE SEQUENCE [LARGE SCALE GENOMIC DNA]</scope>
    <source>
        <strain evidence="7 8">DS1781</strain>
    </source>
</reference>
<dbReference type="Gene3D" id="3.40.50.300">
    <property type="entry name" value="P-loop containing nucleotide triphosphate hydrolases"/>
    <property type="match status" value="1"/>
</dbReference>
<dbReference type="SMART" id="SM00382">
    <property type="entry name" value="AAA"/>
    <property type="match status" value="1"/>
</dbReference>
<sequence>MTNAAAPLIEVRKLKKYFGTGERPVRAVDDVSFAIHPGETLGLVGESGSGKSTIGRTVLRLIERTEGEVLYRGEDIGKLAAGPLRRLRSKLQIIFQDPYASLNPKMRISAILGEALATHGLAKGPGERERRIAELLETVGLRPEHASRFPHEFSGGQRQRIGVARALAVEPEFIVADEPLSALDVSIQSQVINLLADLRERLSLTMLFISHDLDVVEYLCDRVVVLYLGKVMEVAETRELFEHPQHPYTRALLAASPKPDPLAPNERVALKGDIPSPMAPPSGCVFRTRCPHAIEACAATVPPLDELSPGHFSACIRKELIRHAPPGRSHAETLAHSAEVIE</sequence>
<evidence type="ECO:0000259" key="6">
    <source>
        <dbReference type="PROSITE" id="PS50893"/>
    </source>
</evidence>
<evidence type="ECO:0000313" key="7">
    <source>
        <dbReference type="EMBL" id="MDR6538339.1"/>
    </source>
</evidence>
<dbReference type="InterPro" id="IPR003439">
    <property type="entry name" value="ABC_transporter-like_ATP-bd"/>
</dbReference>
<dbReference type="InterPro" id="IPR027417">
    <property type="entry name" value="P-loop_NTPase"/>
</dbReference>
<protein>
    <submittedName>
        <fullName evidence="7">Peptide/nickel transport system ATP-binding protein</fullName>
    </submittedName>
</protein>
<dbReference type="PROSITE" id="PS00211">
    <property type="entry name" value="ABC_TRANSPORTER_1"/>
    <property type="match status" value="1"/>
</dbReference>
<gene>
    <name evidence="7" type="ORF">J2739_004128</name>
</gene>
<dbReference type="NCBIfam" id="TIGR01727">
    <property type="entry name" value="oligo_HPY"/>
    <property type="match status" value="1"/>
</dbReference>
<name>A0ABU1NIQ8_9BURK</name>
<dbReference type="InterPro" id="IPR050319">
    <property type="entry name" value="ABC_transp_ATP-bind"/>
</dbReference>
<dbReference type="Pfam" id="PF08352">
    <property type="entry name" value="oligo_HPY"/>
    <property type="match status" value="1"/>
</dbReference>
<evidence type="ECO:0000256" key="3">
    <source>
        <dbReference type="ARBA" id="ARBA00022475"/>
    </source>
</evidence>
<accession>A0ABU1NIQ8</accession>
<organism evidence="7 8">
    <name type="scientific">Variovorax soli</name>
    <dbReference type="NCBI Taxonomy" id="376815"/>
    <lineage>
        <taxon>Bacteria</taxon>
        <taxon>Pseudomonadati</taxon>
        <taxon>Pseudomonadota</taxon>
        <taxon>Betaproteobacteria</taxon>
        <taxon>Burkholderiales</taxon>
        <taxon>Comamonadaceae</taxon>
        <taxon>Variovorax</taxon>
    </lineage>
</organism>
<dbReference type="InterPro" id="IPR013563">
    <property type="entry name" value="Oligopep_ABC_C"/>
</dbReference>
<evidence type="ECO:0000256" key="2">
    <source>
        <dbReference type="ARBA" id="ARBA00022448"/>
    </source>
</evidence>
<evidence type="ECO:0000256" key="5">
    <source>
        <dbReference type="ARBA" id="ARBA00022840"/>
    </source>
</evidence>
<dbReference type="PANTHER" id="PTHR43776">
    <property type="entry name" value="TRANSPORT ATP-BINDING PROTEIN"/>
    <property type="match status" value="1"/>
</dbReference>
<dbReference type="CDD" id="cd03257">
    <property type="entry name" value="ABC_NikE_OppD_transporters"/>
    <property type="match status" value="1"/>
</dbReference>
<dbReference type="Proteomes" id="UP001184230">
    <property type="component" value="Unassembled WGS sequence"/>
</dbReference>
<dbReference type="InterPro" id="IPR003593">
    <property type="entry name" value="AAA+_ATPase"/>
</dbReference>
<keyword evidence="3" id="KW-1003">Cell membrane</keyword>
<evidence type="ECO:0000256" key="1">
    <source>
        <dbReference type="ARBA" id="ARBA00005417"/>
    </source>
</evidence>
<dbReference type="PROSITE" id="PS50893">
    <property type="entry name" value="ABC_TRANSPORTER_2"/>
    <property type="match status" value="1"/>
</dbReference>
<comment type="caution">
    <text evidence="7">The sequence shown here is derived from an EMBL/GenBank/DDBJ whole genome shotgun (WGS) entry which is preliminary data.</text>
</comment>